<comment type="caution">
    <text evidence="1">The sequence shown here is derived from an EMBL/GenBank/DDBJ whole genome shotgun (WGS) entry which is preliminary data.</text>
</comment>
<protein>
    <submittedName>
        <fullName evidence="1">Uncharacterized protein</fullName>
    </submittedName>
</protein>
<gene>
    <name evidence="1" type="ORF">OIU85_006320</name>
</gene>
<dbReference type="OrthoDB" id="10419087at2759"/>
<keyword evidence="2" id="KW-1185">Reference proteome</keyword>
<dbReference type="Proteomes" id="UP001151529">
    <property type="component" value="Chromosome 8"/>
</dbReference>
<proteinExistence type="predicted"/>
<name>A0A9Q0SUX9_SALVM</name>
<reference evidence="1" key="1">
    <citation type="submission" date="2022-11" db="EMBL/GenBank/DDBJ databases">
        <authorList>
            <person name="Hyden B.L."/>
            <person name="Feng K."/>
            <person name="Yates T."/>
            <person name="Jawdy S."/>
            <person name="Smart L.B."/>
            <person name="Muchero W."/>
        </authorList>
    </citation>
    <scope>NUCLEOTIDE SEQUENCE</scope>
    <source>
        <tissue evidence="1">Shoot tip</tissue>
    </source>
</reference>
<evidence type="ECO:0000313" key="2">
    <source>
        <dbReference type="Proteomes" id="UP001151529"/>
    </source>
</evidence>
<accession>A0A9Q0SUX9</accession>
<evidence type="ECO:0000313" key="1">
    <source>
        <dbReference type="EMBL" id="KAJ6690020.1"/>
    </source>
</evidence>
<dbReference type="AlphaFoldDB" id="A0A9Q0SUX9"/>
<reference evidence="1" key="2">
    <citation type="journal article" date="2023" name="Int. J. Mol. Sci.">
        <title>De Novo Assembly and Annotation of 11 Diverse Shrub Willow (Salix) Genomes Reveals Novel Gene Organization in Sex-Linked Regions.</title>
        <authorList>
            <person name="Hyden B."/>
            <person name="Feng K."/>
            <person name="Yates T.B."/>
            <person name="Jawdy S."/>
            <person name="Cereghino C."/>
            <person name="Smart L.B."/>
            <person name="Muchero W."/>
        </authorList>
    </citation>
    <scope>NUCLEOTIDE SEQUENCE [LARGE SCALE GENOMIC DNA]</scope>
    <source>
        <tissue evidence="1">Shoot tip</tissue>
    </source>
</reference>
<organism evidence="1 2">
    <name type="scientific">Salix viminalis</name>
    <name type="common">Common osier</name>
    <name type="synonym">Basket willow</name>
    <dbReference type="NCBI Taxonomy" id="40686"/>
    <lineage>
        <taxon>Eukaryota</taxon>
        <taxon>Viridiplantae</taxon>
        <taxon>Streptophyta</taxon>
        <taxon>Embryophyta</taxon>
        <taxon>Tracheophyta</taxon>
        <taxon>Spermatophyta</taxon>
        <taxon>Magnoliopsida</taxon>
        <taxon>eudicotyledons</taxon>
        <taxon>Gunneridae</taxon>
        <taxon>Pentapetalae</taxon>
        <taxon>rosids</taxon>
        <taxon>fabids</taxon>
        <taxon>Malpighiales</taxon>
        <taxon>Salicaceae</taxon>
        <taxon>Saliceae</taxon>
        <taxon>Salix</taxon>
    </lineage>
</organism>
<sequence>MLSQREGSLTCSLFHDADSYAAFIRISKKISDLEGQLSGKVGELGGANFQTSPVYRVKPSFTELHPISLKFSIISSSPIFFKGSACRSLPLS</sequence>
<dbReference type="EMBL" id="JAPFFL010000012">
    <property type="protein sequence ID" value="KAJ6690020.1"/>
    <property type="molecule type" value="Genomic_DNA"/>
</dbReference>